<dbReference type="InterPro" id="IPR051209">
    <property type="entry name" value="FAD-bind_Monooxygenase_sf"/>
</dbReference>
<accession>A0A8H7SU49</accession>
<dbReference type="PANTHER" id="PTHR42877:SF5">
    <property type="entry name" value="L-ORNITHINE N(5)-MONOOXYGENASE-RELATED"/>
    <property type="match status" value="1"/>
</dbReference>
<dbReference type="AlphaFoldDB" id="A0A8H7SU49"/>
<dbReference type="InterPro" id="IPR036188">
    <property type="entry name" value="FAD/NAD-bd_sf"/>
</dbReference>
<comment type="caution">
    <text evidence="2">The sequence shown here is derived from an EMBL/GenBank/DDBJ whole genome shotgun (WGS) entry which is preliminary data.</text>
</comment>
<evidence type="ECO:0000313" key="2">
    <source>
        <dbReference type="EMBL" id="KAG2235091.1"/>
    </source>
</evidence>
<dbReference type="Gene3D" id="3.50.50.60">
    <property type="entry name" value="FAD/NAD(P)-binding domain"/>
    <property type="match status" value="1"/>
</dbReference>
<dbReference type="Proteomes" id="UP000613177">
    <property type="component" value="Unassembled WGS sequence"/>
</dbReference>
<protein>
    <submittedName>
        <fullName evidence="2">Uncharacterized protein</fullName>
    </submittedName>
</protein>
<sequence length="66" mass="7106">MSLPTVAVIDSVGLSSAIQLKKKLGIDAEIFEATSDVGDTWDYNTYPGCACDVPSNLYSFSFELNP</sequence>
<name>A0A8H7SU49_9FUNG</name>
<proteinExistence type="inferred from homology"/>
<feature type="non-terminal residue" evidence="2">
    <location>
        <position position="66"/>
    </location>
</feature>
<reference evidence="2" key="1">
    <citation type="submission" date="2021-01" db="EMBL/GenBank/DDBJ databases">
        <title>Metabolic potential, ecology and presence of endohyphal bacteria is reflected in genomic diversity of Mucoromycotina.</title>
        <authorList>
            <person name="Muszewska A."/>
            <person name="Okrasinska A."/>
            <person name="Steczkiewicz K."/>
            <person name="Drgas O."/>
            <person name="Orlowska M."/>
            <person name="Perlinska-Lenart U."/>
            <person name="Aleksandrzak-Piekarczyk T."/>
            <person name="Szatraj K."/>
            <person name="Zielenkiewicz U."/>
            <person name="Pilsyk S."/>
            <person name="Malc E."/>
            <person name="Mieczkowski P."/>
            <person name="Kruszewska J.S."/>
            <person name="Biernat P."/>
            <person name="Pawlowska J."/>
        </authorList>
    </citation>
    <scope>NUCLEOTIDE SEQUENCE</scope>
    <source>
        <strain evidence="2">WA0000018081</strain>
    </source>
</reference>
<gene>
    <name evidence="2" type="ORF">INT48_002432</name>
</gene>
<organism evidence="2 3">
    <name type="scientific">Thamnidium elegans</name>
    <dbReference type="NCBI Taxonomy" id="101142"/>
    <lineage>
        <taxon>Eukaryota</taxon>
        <taxon>Fungi</taxon>
        <taxon>Fungi incertae sedis</taxon>
        <taxon>Mucoromycota</taxon>
        <taxon>Mucoromycotina</taxon>
        <taxon>Mucoromycetes</taxon>
        <taxon>Mucorales</taxon>
        <taxon>Mucorineae</taxon>
        <taxon>Mucoraceae</taxon>
        <taxon>Thamnidium</taxon>
    </lineage>
</organism>
<evidence type="ECO:0000313" key="3">
    <source>
        <dbReference type="Proteomes" id="UP000613177"/>
    </source>
</evidence>
<comment type="similarity">
    <text evidence="1">Belongs to the FAD-binding monooxygenase family.</text>
</comment>
<dbReference type="PANTHER" id="PTHR42877">
    <property type="entry name" value="L-ORNITHINE N(5)-MONOOXYGENASE-RELATED"/>
    <property type="match status" value="1"/>
</dbReference>
<keyword evidence="3" id="KW-1185">Reference proteome</keyword>
<evidence type="ECO:0000256" key="1">
    <source>
        <dbReference type="ARBA" id="ARBA00010139"/>
    </source>
</evidence>
<dbReference type="Pfam" id="PF13450">
    <property type="entry name" value="NAD_binding_8"/>
    <property type="match status" value="1"/>
</dbReference>
<dbReference type="SUPFAM" id="SSF51905">
    <property type="entry name" value="FAD/NAD(P)-binding domain"/>
    <property type="match status" value="1"/>
</dbReference>
<dbReference type="EMBL" id="JAEPRE010000039">
    <property type="protein sequence ID" value="KAG2235091.1"/>
    <property type="molecule type" value="Genomic_DNA"/>
</dbReference>